<reference evidence="2" key="1">
    <citation type="journal article" date="2012" name="Genes Dev.">
        <title>A molecular wound response program associated with regeneration initiation in planarians.</title>
        <authorList>
            <person name="Wenemoser D."/>
            <person name="Lapan S.W."/>
            <person name="Wilkinson A.W."/>
            <person name="Bell G.W."/>
            <person name="Reddien P.W."/>
        </authorList>
    </citation>
    <scope>NUCLEOTIDE SEQUENCE</scope>
</reference>
<dbReference type="EMBL" id="JX010488">
    <property type="protein sequence ID" value="AFJ24731.1"/>
    <property type="molecule type" value="mRNA"/>
</dbReference>
<accession>I1ZI77</accession>
<proteinExistence type="evidence at transcript level"/>
<evidence type="ECO:0008006" key="3">
    <source>
        <dbReference type="Google" id="ProtNLM"/>
    </source>
</evidence>
<protein>
    <recommendedName>
        <fullName evidence="3">UBA domain-containing protein</fullName>
    </recommendedName>
</protein>
<feature type="region of interest" description="Disordered" evidence="1">
    <location>
        <begin position="1"/>
        <end position="20"/>
    </location>
</feature>
<dbReference type="OrthoDB" id="635774at2759"/>
<evidence type="ECO:0000313" key="2">
    <source>
        <dbReference type="EMBL" id="AFJ24731.1"/>
    </source>
</evidence>
<organism evidence="2">
    <name type="scientific">Schmidtea mediterranea</name>
    <name type="common">Freshwater planarian flatworm</name>
    <dbReference type="NCBI Taxonomy" id="79327"/>
    <lineage>
        <taxon>Eukaryota</taxon>
        <taxon>Metazoa</taxon>
        <taxon>Spiralia</taxon>
        <taxon>Lophotrochozoa</taxon>
        <taxon>Platyhelminthes</taxon>
        <taxon>Rhabditophora</taxon>
        <taxon>Seriata</taxon>
        <taxon>Tricladida</taxon>
        <taxon>Continenticola</taxon>
        <taxon>Geoplanoidea</taxon>
        <taxon>Dugesiidae</taxon>
        <taxon>Schmidtea</taxon>
    </lineage>
</organism>
<feature type="compositionally biased region" description="Basic residues" evidence="1">
    <location>
        <begin position="1"/>
        <end position="12"/>
    </location>
</feature>
<evidence type="ECO:0000256" key="1">
    <source>
        <dbReference type="SAM" id="MobiDB-lite"/>
    </source>
</evidence>
<sequence>MGGLLSRRKKPPGQKCKFQNPLPAHEAENVLFIAEEQNNANVYAINSPNRQPRSIRNQTLLDTPNFNARIEPVAKEGNQVSKTHYFLIEEPKYRRCNSSKERCNPIEMYANSSRLFNQFCEEPLLPFDMNMHITHEHNSLQVRRGRSDTTDYLYNQQRAMVAQMQMKIPQATYVESHGVLMGTNWNFEEAERRLKMELVHRAIGANYKQCEALLIKHSWNLQCAMSSLYDHDPN</sequence>
<name>I1ZI77_SCHMD</name>
<dbReference type="AlphaFoldDB" id="I1ZI77"/>